<evidence type="ECO:0000256" key="3">
    <source>
        <dbReference type="ARBA" id="ARBA00022490"/>
    </source>
</evidence>
<keyword evidence="3" id="KW-0963">Cytoplasm</keyword>
<dbReference type="CDD" id="cd16098">
    <property type="entry name" value="FliS"/>
    <property type="match status" value="1"/>
</dbReference>
<comment type="subcellular location">
    <subcellularLocation>
        <location evidence="1">Cytoplasm</location>
        <location evidence="1">Cytosol</location>
    </subcellularLocation>
</comment>
<evidence type="ECO:0000256" key="4">
    <source>
        <dbReference type="ARBA" id="ARBA00022795"/>
    </source>
</evidence>
<accession>A0A3M2J8E5</accession>
<dbReference type="InterPro" id="IPR036584">
    <property type="entry name" value="FliS_sf"/>
</dbReference>
<dbReference type="InterPro" id="IPR003713">
    <property type="entry name" value="FliS"/>
</dbReference>
<sequence length="145" mass="15454">MIDVRSRYLADTVATAAPARLLTMLFDRLLLDLARGEESLRTGERPQATQHLAHGQEILAQLMADLNTSVWDGGEQLLSIYSYALSQLIDASRVGDADRVATCRELLAPIGEAWHQAADALATDVPTQRTASTAPSAGLGVLGVG</sequence>
<dbReference type="GO" id="GO:0005829">
    <property type="term" value="C:cytosol"/>
    <property type="evidence" value="ECO:0007669"/>
    <property type="project" value="UniProtKB-SubCell"/>
</dbReference>
<reference evidence="6 7" key="1">
    <citation type="submission" date="2018-10" db="EMBL/GenBank/DDBJ databases">
        <title>Isolation, diversity and antifungal activity of actinobacteria from wheat.</title>
        <authorList>
            <person name="Han C."/>
        </authorList>
    </citation>
    <scope>NUCLEOTIDE SEQUENCE [LARGE SCALE GENOMIC DNA]</scope>
    <source>
        <strain evidence="6 7">NEAU-YY56</strain>
    </source>
</reference>
<dbReference type="PANTHER" id="PTHR34773">
    <property type="entry name" value="FLAGELLAR SECRETION CHAPERONE FLIS"/>
    <property type="match status" value="1"/>
</dbReference>
<dbReference type="OrthoDB" id="3268516at2"/>
<keyword evidence="6" id="KW-0969">Cilium</keyword>
<dbReference type="AlphaFoldDB" id="A0A3M2J8E5"/>
<dbReference type="Gene3D" id="1.20.120.340">
    <property type="entry name" value="Flagellar protein FliS"/>
    <property type="match status" value="1"/>
</dbReference>
<dbReference type="EMBL" id="RFFI01000095">
    <property type="protein sequence ID" value="RMI06758.1"/>
    <property type="molecule type" value="Genomic_DNA"/>
</dbReference>
<evidence type="ECO:0000256" key="5">
    <source>
        <dbReference type="ARBA" id="ARBA00023186"/>
    </source>
</evidence>
<dbReference type="GO" id="GO:0071973">
    <property type="term" value="P:bacterial-type flagellum-dependent cell motility"/>
    <property type="evidence" value="ECO:0007669"/>
    <property type="project" value="TreeGrafter"/>
</dbReference>
<protein>
    <submittedName>
        <fullName evidence="6">Flagellar protein FliS</fullName>
    </submittedName>
</protein>
<name>A0A3M2J8E5_9CELL</name>
<gene>
    <name evidence="6" type="ORF">EBM89_15260</name>
</gene>
<evidence type="ECO:0000313" key="6">
    <source>
        <dbReference type="EMBL" id="RMI06758.1"/>
    </source>
</evidence>
<comment type="similarity">
    <text evidence="2">Belongs to the FliS family.</text>
</comment>
<organism evidence="6 7">
    <name type="scientific">Cellulomonas triticagri</name>
    <dbReference type="NCBI Taxonomy" id="2483352"/>
    <lineage>
        <taxon>Bacteria</taxon>
        <taxon>Bacillati</taxon>
        <taxon>Actinomycetota</taxon>
        <taxon>Actinomycetes</taxon>
        <taxon>Micrococcales</taxon>
        <taxon>Cellulomonadaceae</taxon>
        <taxon>Cellulomonas</taxon>
    </lineage>
</organism>
<keyword evidence="7" id="KW-1185">Reference proteome</keyword>
<keyword evidence="6" id="KW-0966">Cell projection</keyword>
<comment type="caution">
    <text evidence="6">The sequence shown here is derived from an EMBL/GenBank/DDBJ whole genome shotgun (WGS) entry which is preliminary data.</text>
</comment>
<keyword evidence="6" id="KW-0282">Flagellum</keyword>
<dbReference type="PANTHER" id="PTHR34773:SF1">
    <property type="entry name" value="FLAGELLAR SECRETION CHAPERONE FLIS"/>
    <property type="match status" value="1"/>
</dbReference>
<evidence type="ECO:0000256" key="1">
    <source>
        <dbReference type="ARBA" id="ARBA00004514"/>
    </source>
</evidence>
<dbReference type="Pfam" id="PF02561">
    <property type="entry name" value="FliS"/>
    <property type="match status" value="1"/>
</dbReference>
<keyword evidence="5" id="KW-0143">Chaperone</keyword>
<proteinExistence type="inferred from homology"/>
<dbReference type="SUPFAM" id="SSF101116">
    <property type="entry name" value="Flagellar export chaperone FliS"/>
    <property type="match status" value="1"/>
</dbReference>
<keyword evidence="4" id="KW-1005">Bacterial flagellum biogenesis</keyword>
<dbReference type="Proteomes" id="UP000269289">
    <property type="component" value="Unassembled WGS sequence"/>
</dbReference>
<evidence type="ECO:0000256" key="2">
    <source>
        <dbReference type="ARBA" id="ARBA00008787"/>
    </source>
</evidence>
<evidence type="ECO:0000313" key="7">
    <source>
        <dbReference type="Proteomes" id="UP000269289"/>
    </source>
</evidence>
<dbReference type="GO" id="GO:0044780">
    <property type="term" value="P:bacterial-type flagellum assembly"/>
    <property type="evidence" value="ECO:0007669"/>
    <property type="project" value="InterPro"/>
</dbReference>